<dbReference type="RefSeq" id="WP_101645730.1">
    <property type="nucleotide sequence ID" value="NZ_PGUY01000089.1"/>
</dbReference>
<sequence length="85" mass="9869">MNYSVSEQDRFDVRLKYGRNLENEINTADKKMVVRYEESDVTKTTSDFTLTEGELSVIYQNIVLSNYLDQKVLNHSCHSPKNSMS</sequence>
<reference evidence="1 2" key="1">
    <citation type="submission" date="2017-11" db="EMBL/GenBank/DDBJ databases">
        <title>Comparitive Functional Genomics of Dry Heat Resistant strains isolated from the Viking Spacecraft.</title>
        <authorList>
            <person name="Seuylemezian A."/>
            <person name="Cooper K."/>
            <person name="Vaishampayan P."/>
        </authorList>
    </citation>
    <scope>NUCLEOTIDE SEQUENCE [LARGE SCALE GENOMIC DNA]</scope>
    <source>
        <strain evidence="1 2">V1-29</strain>
    </source>
</reference>
<gene>
    <name evidence="1" type="ORF">CUU66_23005</name>
</gene>
<protein>
    <submittedName>
        <fullName evidence="1">Uncharacterized protein</fullName>
    </submittedName>
</protein>
<dbReference type="OrthoDB" id="1912370at2"/>
<organism evidence="1 2">
    <name type="scientific">Peribacillus deserti</name>
    <dbReference type="NCBI Taxonomy" id="673318"/>
    <lineage>
        <taxon>Bacteria</taxon>
        <taxon>Bacillati</taxon>
        <taxon>Bacillota</taxon>
        <taxon>Bacilli</taxon>
        <taxon>Bacillales</taxon>
        <taxon>Bacillaceae</taxon>
        <taxon>Peribacillus</taxon>
    </lineage>
</organism>
<dbReference type="AlphaFoldDB" id="A0A2N5LZX2"/>
<comment type="caution">
    <text evidence="1">The sequence shown here is derived from an EMBL/GenBank/DDBJ whole genome shotgun (WGS) entry which is preliminary data.</text>
</comment>
<evidence type="ECO:0000313" key="1">
    <source>
        <dbReference type="EMBL" id="PLT27615.1"/>
    </source>
</evidence>
<dbReference type="Proteomes" id="UP000234748">
    <property type="component" value="Unassembled WGS sequence"/>
</dbReference>
<accession>A0A2N5LZX2</accession>
<proteinExistence type="predicted"/>
<keyword evidence="2" id="KW-1185">Reference proteome</keyword>
<evidence type="ECO:0000313" key="2">
    <source>
        <dbReference type="Proteomes" id="UP000234748"/>
    </source>
</evidence>
<dbReference type="EMBL" id="PGUY01000089">
    <property type="protein sequence ID" value="PLT27615.1"/>
    <property type="molecule type" value="Genomic_DNA"/>
</dbReference>
<name>A0A2N5LZX2_9BACI</name>